<keyword evidence="2" id="KW-1185">Reference proteome</keyword>
<sequence length="133" mass="14491">AGHATDVNDLIKATRPAKLARMNREGGYWIAEATPEAGHHAVLRTWPIDDVHAALAVTDGVSCGIDEYDVPPSWPEALTLTLNQGPQALLDEIHAAEASDPQRHRWPRPKTHDDKAAAFVLFTNSAASRREAL</sequence>
<accession>A0ABW3CS23</accession>
<evidence type="ECO:0000313" key="1">
    <source>
        <dbReference type="EMBL" id="MFD0856276.1"/>
    </source>
</evidence>
<comment type="caution">
    <text evidence="1">The sequence shown here is derived from an EMBL/GenBank/DDBJ whole genome shotgun (WGS) entry which is preliminary data.</text>
</comment>
<dbReference type="Proteomes" id="UP001597083">
    <property type="component" value="Unassembled WGS sequence"/>
</dbReference>
<protein>
    <submittedName>
        <fullName evidence="1">Uncharacterized protein</fullName>
    </submittedName>
</protein>
<organism evidence="1 2">
    <name type="scientific">Actinomadura adrarensis</name>
    <dbReference type="NCBI Taxonomy" id="1819600"/>
    <lineage>
        <taxon>Bacteria</taxon>
        <taxon>Bacillati</taxon>
        <taxon>Actinomycetota</taxon>
        <taxon>Actinomycetes</taxon>
        <taxon>Streptosporangiales</taxon>
        <taxon>Thermomonosporaceae</taxon>
        <taxon>Actinomadura</taxon>
    </lineage>
</organism>
<dbReference type="EMBL" id="JBHTIR010004044">
    <property type="protein sequence ID" value="MFD0856276.1"/>
    <property type="molecule type" value="Genomic_DNA"/>
</dbReference>
<feature type="non-terminal residue" evidence="1">
    <location>
        <position position="1"/>
    </location>
</feature>
<name>A0ABW3CS23_9ACTN</name>
<gene>
    <name evidence="1" type="ORF">ACFQ07_28815</name>
</gene>
<reference evidence="2" key="1">
    <citation type="journal article" date="2019" name="Int. J. Syst. Evol. Microbiol.">
        <title>The Global Catalogue of Microorganisms (GCM) 10K type strain sequencing project: providing services to taxonomists for standard genome sequencing and annotation.</title>
        <authorList>
            <consortium name="The Broad Institute Genomics Platform"/>
            <consortium name="The Broad Institute Genome Sequencing Center for Infectious Disease"/>
            <person name="Wu L."/>
            <person name="Ma J."/>
        </authorList>
    </citation>
    <scope>NUCLEOTIDE SEQUENCE [LARGE SCALE GENOMIC DNA]</scope>
    <source>
        <strain evidence="2">JCM 31696</strain>
    </source>
</reference>
<proteinExistence type="predicted"/>
<evidence type="ECO:0000313" key="2">
    <source>
        <dbReference type="Proteomes" id="UP001597083"/>
    </source>
</evidence>